<feature type="binding site" evidence="9">
    <location>
        <position position="154"/>
    </location>
    <ligand>
        <name>Zn(2+)</name>
        <dbReference type="ChEBI" id="CHEBI:29105"/>
        <note>catalytic</note>
    </ligand>
</feature>
<dbReference type="PANTHER" id="PTHR43126:SF1">
    <property type="entry name" value="D-ALANYL-D-ALANINE DIPEPTIDASE"/>
    <property type="match status" value="1"/>
</dbReference>
<evidence type="ECO:0000256" key="11">
    <source>
        <dbReference type="SAM" id="SignalP"/>
    </source>
</evidence>
<evidence type="ECO:0000256" key="9">
    <source>
        <dbReference type="HAMAP-Rule" id="MF_01924"/>
    </source>
</evidence>
<dbReference type="SUPFAM" id="SSF55166">
    <property type="entry name" value="Hedgehog/DD-peptidase"/>
    <property type="match status" value="1"/>
</dbReference>
<evidence type="ECO:0000256" key="4">
    <source>
        <dbReference type="ARBA" id="ARBA00022801"/>
    </source>
</evidence>
<evidence type="ECO:0000256" key="3">
    <source>
        <dbReference type="ARBA" id="ARBA00022723"/>
    </source>
</evidence>
<dbReference type="InterPro" id="IPR009045">
    <property type="entry name" value="Zn_M74/Hedgehog-like"/>
</dbReference>
<feature type="site" description="Transition state stabilizer" evidence="9">
    <location>
        <position position="103"/>
    </location>
</feature>
<comment type="catalytic activity">
    <reaction evidence="1 9 10">
        <text>D-alanyl-D-alanine + H2O = 2 D-alanine</text>
        <dbReference type="Rhea" id="RHEA:20661"/>
        <dbReference type="ChEBI" id="CHEBI:15377"/>
        <dbReference type="ChEBI" id="CHEBI:57416"/>
        <dbReference type="ChEBI" id="CHEBI:57822"/>
        <dbReference type="EC" id="3.4.13.22"/>
    </reaction>
</comment>
<dbReference type="AlphaFoldDB" id="A0A1H4CLI1"/>
<evidence type="ECO:0000256" key="2">
    <source>
        <dbReference type="ARBA" id="ARBA00022670"/>
    </source>
</evidence>
<gene>
    <name evidence="9" type="primary">ddpX</name>
    <name evidence="12" type="ORF">SAMN04488051_104220</name>
</gene>
<keyword evidence="2 9" id="KW-0645">Protease</keyword>
<dbReference type="CDD" id="cd14817">
    <property type="entry name" value="D-Ala-D-Ala_dipeptidase_VanX"/>
    <property type="match status" value="1"/>
</dbReference>
<comment type="function">
    <text evidence="9 10">Catalyzes hydrolysis of the D-alanyl-D-alanine dipeptide.</text>
</comment>
<dbReference type="PANTHER" id="PTHR43126">
    <property type="entry name" value="D-ALANYL-D-ALANINE DIPEPTIDASE"/>
    <property type="match status" value="1"/>
</dbReference>
<feature type="signal peptide" evidence="11">
    <location>
        <begin position="1"/>
        <end position="20"/>
    </location>
</feature>
<keyword evidence="13" id="KW-1185">Reference proteome</keyword>
<protein>
    <recommendedName>
        <fullName evidence="9 10">D-alanyl-D-alanine dipeptidase</fullName>
        <shortName evidence="9 10">D-Ala-D-Ala dipeptidase</shortName>
        <ecNumber evidence="9 10">3.4.13.22</ecNumber>
    </recommendedName>
</protein>
<evidence type="ECO:0000313" key="13">
    <source>
        <dbReference type="Proteomes" id="UP000198773"/>
    </source>
</evidence>
<feature type="chain" id="PRO_5011748207" description="D-alanyl-D-alanine dipeptidase" evidence="11">
    <location>
        <begin position="21"/>
        <end position="236"/>
    </location>
</feature>
<dbReference type="HAMAP" id="MF_01924">
    <property type="entry name" value="A_A_dipeptidase"/>
    <property type="match status" value="1"/>
</dbReference>
<dbReference type="InterPro" id="IPR000755">
    <property type="entry name" value="A_A_dipeptidase"/>
</dbReference>
<dbReference type="GO" id="GO:0071555">
    <property type="term" value="P:cell wall organization"/>
    <property type="evidence" value="ECO:0007669"/>
    <property type="project" value="UniProtKB-KW"/>
</dbReference>
<accession>A0A1H4CLI1</accession>
<keyword evidence="3 9" id="KW-0479">Metal-binding</keyword>
<evidence type="ECO:0000256" key="6">
    <source>
        <dbReference type="ARBA" id="ARBA00022997"/>
    </source>
</evidence>
<comment type="similarity">
    <text evidence="9 10">Belongs to the peptidase M15D family.</text>
</comment>
<dbReference type="OrthoDB" id="9801430at2"/>
<evidence type="ECO:0000256" key="1">
    <source>
        <dbReference type="ARBA" id="ARBA00001362"/>
    </source>
</evidence>
<comment type="cofactor">
    <cofactor evidence="9">
        <name>Zn(2+)</name>
        <dbReference type="ChEBI" id="CHEBI:29105"/>
    </cofactor>
    <text evidence="9">Binds 1 zinc ion per subunit.</text>
</comment>
<evidence type="ECO:0000256" key="7">
    <source>
        <dbReference type="ARBA" id="ARBA00023049"/>
    </source>
</evidence>
<evidence type="ECO:0000256" key="10">
    <source>
        <dbReference type="PIRNR" id="PIRNR026671"/>
    </source>
</evidence>
<evidence type="ECO:0000313" key="12">
    <source>
        <dbReference type="EMBL" id="SEA61217.1"/>
    </source>
</evidence>
<dbReference type="RefSeq" id="WP_091342416.1">
    <property type="nucleotide sequence ID" value="NZ_FNRM01000004.1"/>
</dbReference>
<keyword evidence="7 9" id="KW-0482">Metalloprotease</keyword>
<reference evidence="12 13" key="1">
    <citation type="submission" date="2016-10" db="EMBL/GenBank/DDBJ databases">
        <authorList>
            <person name="de Groot N.N."/>
        </authorList>
    </citation>
    <scope>NUCLEOTIDE SEQUENCE [LARGE SCALE GENOMIC DNA]</scope>
    <source>
        <strain evidence="12 13">CGMCC 1.3430</strain>
    </source>
</reference>
<feature type="active site" description="Proton donor/acceptor" evidence="9">
    <location>
        <position position="215"/>
    </location>
</feature>
<dbReference type="EC" id="3.4.13.22" evidence="9 10"/>
<dbReference type="Pfam" id="PF01427">
    <property type="entry name" value="Peptidase_M15"/>
    <property type="match status" value="1"/>
</dbReference>
<feature type="binding site" evidence="9">
    <location>
        <position position="147"/>
    </location>
    <ligand>
        <name>Zn(2+)</name>
        <dbReference type="ChEBI" id="CHEBI:29105"/>
        <note>catalytic</note>
    </ligand>
</feature>
<dbReference type="STRING" id="152573.SAMN04488051_104220"/>
<dbReference type="GO" id="GO:0008270">
    <property type="term" value="F:zinc ion binding"/>
    <property type="evidence" value="ECO:0007669"/>
    <property type="project" value="UniProtKB-UniRule"/>
</dbReference>
<name>A0A1H4CLI1_ALKAM</name>
<feature type="binding site" evidence="9">
    <location>
        <position position="218"/>
    </location>
    <ligand>
        <name>Zn(2+)</name>
        <dbReference type="ChEBI" id="CHEBI:29105"/>
        <note>catalytic</note>
    </ligand>
</feature>
<dbReference type="Proteomes" id="UP000198773">
    <property type="component" value="Unassembled WGS sequence"/>
</dbReference>
<sequence length="236" mass="26589">MNVRTTAGYVAGALLLSACASQTEAPATDPSQQPADFYDMAQLIPKAEFHIAYFGPYNFVGTKVDGYEANKCFLQANAASALQRVWQAAWQQGYNLRIFDCYRPQRAVDHFVRWSQDLADTRTKDEFYPNLGKDQLVGQYIAARSGHSRGSTVDLTLTRRLSQGSYQALDMGSPFDLFDPVSNVDDPGISPEQRANRQLLIDLMAAEGFAVYSMEWWHFTHLPPAYPDTYFDFVVR</sequence>
<proteinExistence type="inferred from homology"/>
<organism evidence="12 13">
    <name type="scientific">Alkalimonas amylolytica</name>
    <dbReference type="NCBI Taxonomy" id="152573"/>
    <lineage>
        <taxon>Bacteria</taxon>
        <taxon>Pseudomonadati</taxon>
        <taxon>Pseudomonadota</taxon>
        <taxon>Gammaproteobacteria</taxon>
        <taxon>Alkalimonas</taxon>
    </lineage>
</organism>
<keyword evidence="11" id="KW-0732">Signal</keyword>
<keyword evidence="4 9" id="KW-0378">Hydrolase</keyword>
<keyword evidence="8 10" id="KW-0961">Cell wall biogenesis/degradation</keyword>
<dbReference type="Gene3D" id="3.30.1380.10">
    <property type="match status" value="1"/>
</dbReference>
<keyword evidence="5 9" id="KW-0862">Zinc</keyword>
<dbReference type="GO" id="GO:0160237">
    <property type="term" value="F:D-Ala-D-Ala dipeptidase activity"/>
    <property type="evidence" value="ECO:0007669"/>
    <property type="project" value="UniProtKB-EC"/>
</dbReference>
<evidence type="ECO:0000256" key="8">
    <source>
        <dbReference type="ARBA" id="ARBA00023316"/>
    </source>
</evidence>
<dbReference type="EMBL" id="FNRM01000004">
    <property type="protein sequence ID" value="SEA61217.1"/>
    <property type="molecule type" value="Genomic_DNA"/>
</dbReference>
<dbReference type="PIRSF" id="PIRSF026671">
    <property type="entry name" value="AA_dipeptidase"/>
    <property type="match status" value="1"/>
</dbReference>
<dbReference type="PROSITE" id="PS51257">
    <property type="entry name" value="PROKAR_LIPOPROTEIN"/>
    <property type="match status" value="1"/>
</dbReference>
<dbReference type="GO" id="GO:0006508">
    <property type="term" value="P:proteolysis"/>
    <property type="evidence" value="ECO:0007669"/>
    <property type="project" value="UniProtKB-KW"/>
</dbReference>
<evidence type="ECO:0000256" key="5">
    <source>
        <dbReference type="ARBA" id="ARBA00022833"/>
    </source>
</evidence>
<keyword evidence="6 9" id="KW-0224">Dipeptidase</keyword>
<dbReference type="GO" id="GO:0008237">
    <property type="term" value="F:metallopeptidase activity"/>
    <property type="evidence" value="ECO:0007669"/>
    <property type="project" value="UniProtKB-KW"/>
</dbReference>